<accession>A0ABW4JMQ1</accession>
<dbReference type="Pfam" id="PF00496">
    <property type="entry name" value="SBP_bac_5"/>
    <property type="match status" value="1"/>
</dbReference>
<feature type="chain" id="PRO_5046165450" evidence="4">
    <location>
        <begin position="23"/>
        <end position="634"/>
    </location>
</feature>
<dbReference type="PROSITE" id="PS51257">
    <property type="entry name" value="PROKAR_LIPOPROTEIN"/>
    <property type="match status" value="1"/>
</dbReference>
<evidence type="ECO:0000256" key="1">
    <source>
        <dbReference type="ARBA" id="ARBA00005695"/>
    </source>
</evidence>
<dbReference type="Gene3D" id="3.40.190.10">
    <property type="entry name" value="Periplasmic binding protein-like II"/>
    <property type="match status" value="1"/>
</dbReference>
<dbReference type="PANTHER" id="PTHR30290:SF9">
    <property type="entry name" value="OLIGOPEPTIDE-BINDING PROTEIN APPA"/>
    <property type="match status" value="1"/>
</dbReference>
<evidence type="ECO:0000256" key="3">
    <source>
        <dbReference type="ARBA" id="ARBA00022729"/>
    </source>
</evidence>
<keyword evidence="2" id="KW-0813">Transport</keyword>
<feature type="signal peptide" evidence="4">
    <location>
        <begin position="1"/>
        <end position="22"/>
    </location>
</feature>
<comment type="similarity">
    <text evidence="1">Belongs to the bacterial solute-binding protein 5 family.</text>
</comment>
<evidence type="ECO:0000256" key="4">
    <source>
        <dbReference type="SAM" id="SignalP"/>
    </source>
</evidence>
<protein>
    <submittedName>
        <fullName evidence="6">ABC transporter substrate-binding protein</fullName>
    </submittedName>
</protein>
<name>A0ABW4JMQ1_9BACL</name>
<evidence type="ECO:0000256" key="2">
    <source>
        <dbReference type="ARBA" id="ARBA00022448"/>
    </source>
</evidence>
<dbReference type="SUPFAM" id="SSF53850">
    <property type="entry name" value="Periplasmic binding protein-like II"/>
    <property type="match status" value="1"/>
</dbReference>
<dbReference type="Gene3D" id="3.10.105.10">
    <property type="entry name" value="Dipeptide-binding Protein, Domain 3"/>
    <property type="match status" value="1"/>
</dbReference>
<proteinExistence type="inferred from homology"/>
<dbReference type="RefSeq" id="WP_377945638.1">
    <property type="nucleotide sequence ID" value="NZ_JBHUCX010000099.1"/>
</dbReference>
<keyword evidence="7" id="KW-1185">Reference proteome</keyword>
<dbReference type="EMBL" id="JBHUCX010000099">
    <property type="protein sequence ID" value="MFD1677726.1"/>
    <property type="molecule type" value="Genomic_DNA"/>
</dbReference>
<comment type="caution">
    <text evidence="6">The sequence shown here is derived from an EMBL/GenBank/DDBJ whole genome shotgun (WGS) entry which is preliminary data.</text>
</comment>
<evidence type="ECO:0000313" key="6">
    <source>
        <dbReference type="EMBL" id="MFD1677726.1"/>
    </source>
</evidence>
<reference evidence="7" key="1">
    <citation type="journal article" date="2019" name="Int. J. Syst. Evol. Microbiol.">
        <title>The Global Catalogue of Microorganisms (GCM) 10K type strain sequencing project: providing services to taxonomists for standard genome sequencing and annotation.</title>
        <authorList>
            <consortium name="The Broad Institute Genomics Platform"/>
            <consortium name="The Broad Institute Genome Sequencing Center for Infectious Disease"/>
            <person name="Wu L."/>
            <person name="Ma J."/>
        </authorList>
    </citation>
    <scope>NUCLEOTIDE SEQUENCE [LARGE SCALE GENOMIC DNA]</scope>
    <source>
        <strain evidence="7">CGMCC 1.12286</strain>
    </source>
</reference>
<dbReference type="InterPro" id="IPR039424">
    <property type="entry name" value="SBP_5"/>
</dbReference>
<organism evidence="6 7">
    <name type="scientific">Alicyclobacillus fodiniaquatilis</name>
    <dbReference type="NCBI Taxonomy" id="1661150"/>
    <lineage>
        <taxon>Bacteria</taxon>
        <taxon>Bacillati</taxon>
        <taxon>Bacillota</taxon>
        <taxon>Bacilli</taxon>
        <taxon>Bacillales</taxon>
        <taxon>Alicyclobacillaceae</taxon>
        <taxon>Alicyclobacillus</taxon>
    </lineage>
</organism>
<keyword evidence="3 4" id="KW-0732">Signal</keyword>
<sequence>MKRTFALTTAVLGLSITLTACGSPQNVDLAKISSSSPPAQPKYDLDSAFTFNGSWPMPPQFQGNPYAAGGQGSAQQFAYEGLFQSIRSTNTILNRLAKSYKNTPTQTIVYLRKNAKWSDGAPLTSKDIWAYYMLQRTQVTNYLTSIQTPDPYTVVFNWNKPAPFGKMRLLLIAQDNQGMIPYHIYGKFADKAYQILQEAKKESKGWTPNTWFGVNLSSDLQTQYTKNYAAFTSDTPKLPICSGPFVVKEVNTTDLIMTQNPYYWDRKDVKFKEVWIKQVQQVPAQWAMLKSGQLDNYPGTPPQDVLNAALKSNPDIALFKMADVASIGMYFNIRKKPFDNEKFRQALAYVFDRNKIRDVGNIYGIVPKYNMTGLVPSTLNQAVSAPTLARMTQYTYNPQKAATMLEQLGWKKTNGKWHDPSGKVPHFIIGANTTWMPGVLSGQVAAQQLTDFGIPTNLIAADASIEPSNAQNGKYDMSIDWVDVTFGFSSSWNSLNYMYWSTPKQEIGFSDVMKNGQDTGKPKVDLTGLNGKPYDVNAYLNNFPITQSAAARQTMTDNMAYATNQACFGINFFQNVTGEWFNLEQLGSDWPQENELQKYGRNMPVPTNAKDKLKVAEMNLGFNSSRLVFDYWPN</sequence>
<feature type="domain" description="Solute-binding protein family 5" evidence="5">
    <location>
        <begin position="94"/>
        <end position="499"/>
    </location>
</feature>
<evidence type="ECO:0000259" key="5">
    <source>
        <dbReference type="Pfam" id="PF00496"/>
    </source>
</evidence>
<evidence type="ECO:0000313" key="7">
    <source>
        <dbReference type="Proteomes" id="UP001597079"/>
    </source>
</evidence>
<dbReference type="Proteomes" id="UP001597079">
    <property type="component" value="Unassembled WGS sequence"/>
</dbReference>
<dbReference type="PANTHER" id="PTHR30290">
    <property type="entry name" value="PERIPLASMIC BINDING COMPONENT OF ABC TRANSPORTER"/>
    <property type="match status" value="1"/>
</dbReference>
<dbReference type="InterPro" id="IPR000914">
    <property type="entry name" value="SBP_5_dom"/>
</dbReference>
<gene>
    <name evidence="6" type="ORF">ACFSB2_23980</name>
</gene>